<feature type="disulfide bond" evidence="18">
    <location>
        <begin position="80"/>
        <end position="85"/>
    </location>
</feature>
<gene>
    <name evidence="21" type="ORF">GUJ93_ZPchr0005g16153</name>
</gene>
<feature type="binding site" evidence="16">
    <location>
        <position position="268"/>
    </location>
    <ligand>
        <name>Ca(2+)</name>
        <dbReference type="ChEBI" id="CHEBI:29108"/>
        <label>2</label>
    </ligand>
</feature>
<comment type="cofactor">
    <cofactor evidence="16">
        <name>heme b</name>
        <dbReference type="ChEBI" id="CHEBI:60344"/>
    </cofactor>
    <text evidence="16">Binds 1 heme b (iron(II)-protoporphyrin IX) group per subunit.</text>
</comment>
<feature type="active site" description="Proton acceptor" evidence="14">
    <location>
        <position position="78"/>
    </location>
</feature>
<evidence type="ECO:0000256" key="12">
    <source>
        <dbReference type="ARBA" id="ARBA00023324"/>
    </source>
</evidence>
<dbReference type="InterPro" id="IPR002016">
    <property type="entry name" value="Haem_peroxidase"/>
</dbReference>
<feature type="binding site" evidence="16">
    <location>
        <position position="86"/>
    </location>
    <ligand>
        <name>Ca(2+)</name>
        <dbReference type="ChEBI" id="CHEBI:29108"/>
        <label>1</label>
    </ligand>
</feature>
<feature type="binding site" evidence="16">
    <location>
        <position position="260"/>
    </location>
    <ligand>
        <name>Ca(2+)</name>
        <dbReference type="ChEBI" id="CHEBI:29108"/>
        <label>2</label>
    </ligand>
</feature>
<evidence type="ECO:0000256" key="17">
    <source>
        <dbReference type="PIRSR" id="PIRSR600823-4"/>
    </source>
</evidence>
<comment type="catalytic activity">
    <reaction evidence="1">
        <text>2 a phenolic donor + H2O2 = 2 a phenolic radical donor + 2 H2O</text>
        <dbReference type="Rhea" id="RHEA:56136"/>
        <dbReference type="ChEBI" id="CHEBI:15377"/>
        <dbReference type="ChEBI" id="CHEBI:16240"/>
        <dbReference type="ChEBI" id="CHEBI:139520"/>
        <dbReference type="ChEBI" id="CHEBI:139521"/>
        <dbReference type="EC" id="1.11.1.7"/>
    </reaction>
</comment>
<dbReference type="InterPro" id="IPR000823">
    <property type="entry name" value="Peroxidase_pln"/>
</dbReference>
<evidence type="ECO:0000256" key="8">
    <source>
        <dbReference type="ARBA" id="ARBA00023002"/>
    </source>
</evidence>
<evidence type="ECO:0000256" key="18">
    <source>
        <dbReference type="PIRSR" id="PIRSR600823-5"/>
    </source>
</evidence>
<evidence type="ECO:0000256" key="10">
    <source>
        <dbReference type="ARBA" id="ARBA00023157"/>
    </source>
</evidence>
<keyword evidence="7 16" id="KW-0106">Calcium</keyword>
<proteinExistence type="inferred from homology"/>
<evidence type="ECO:0000256" key="5">
    <source>
        <dbReference type="ARBA" id="ARBA00022617"/>
    </source>
</evidence>
<dbReference type="GO" id="GO:0042744">
    <property type="term" value="P:hydrogen peroxide catabolic process"/>
    <property type="evidence" value="ECO:0007669"/>
    <property type="project" value="UniProtKB-KW"/>
</dbReference>
<evidence type="ECO:0000256" key="2">
    <source>
        <dbReference type="ARBA" id="ARBA00006873"/>
    </source>
</evidence>
<dbReference type="GO" id="GO:0046872">
    <property type="term" value="F:metal ion binding"/>
    <property type="evidence" value="ECO:0007669"/>
    <property type="project" value="UniProtKB-KW"/>
</dbReference>
<reference evidence="21" key="2">
    <citation type="submission" date="2021-02" db="EMBL/GenBank/DDBJ databases">
        <authorList>
            <person name="Kimball J.A."/>
            <person name="Haas M.W."/>
            <person name="Macchietto M."/>
            <person name="Kono T."/>
            <person name="Duquette J."/>
            <person name="Shao M."/>
        </authorList>
    </citation>
    <scope>NUCLEOTIDE SEQUENCE</scope>
    <source>
        <tissue evidence="21">Fresh leaf tissue</tissue>
    </source>
</reference>
<keyword evidence="6 16" id="KW-0479">Metal-binding</keyword>
<dbReference type="CDD" id="cd00693">
    <property type="entry name" value="secretory_peroxidase"/>
    <property type="match status" value="1"/>
</dbReference>
<keyword evidence="10 18" id="KW-1015">Disulfide bond</keyword>
<dbReference type="GO" id="GO:0006979">
    <property type="term" value="P:response to oxidative stress"/>
    <property type="evidence" value="ECO:0007669"/>
    <property type="project" value="InterPro"/>
</dbReference>
<dbReference type="EC" id="1.11.1.7" evidence="3"/>
<comment type="similarity">
    <text evidence="2">Belongs to the peroxidase family. Ascorbate peroxidase subfamily.</text>
</comment>
<feature type="binding site" evidence="16">
    <location>
        <position position="82"/>
    </location>
    <ligand>
        <name>Ca(2+)</name>
        <dbReference type="ChEBI" id="CHEBI:29108"/>
        <label>1</label>
    </ligand>
</feature>
<sequence>MAASSSVHVLLPPAGVALLALLLVVMASSPEAAQAAGLSVGFYGESCPQAEAIVRQTVSKAFKKEPGTPADLIRLFFHDCFVRGCDASVLLESTPGKKAERDSKPNNPSLDGFEVIDDAKDLLEKSCPHTVSCSDILSLAARDSAYLAGGLDFEIPTGRRDGLVSKEDEVLPNVPHPDFNTQQLTQNFTSKGFTVEEMVTLSGAHSIGTSHCSSFTDRLYKYYGTYGTDPSIPAKYAAYLKGKCPPETAAQQDPTMVQLDDVTPFRLDNQYYKNVLSGNVAFGSDVALLDAPETAALVRLYAKDPAVWPGRFAAALVKVSKLDVLTGGEGEIRLNCSRVNS</sequence>
<dbReference type="PROSITE" id="PS50873">
    <property type="entry name" value="PEROXIDASE_4"/>
    <property type="match status" value="1"/>
</dbReference>
<keyword evidence="9 16" id="KW-0408">Iron</keyword>
<evidence type="ECO:0000256" key="7">
    <source>
        <dbReference type="ARBA" id="ARBA00022837"/>
    </source>
</evidence>
<feature type="binding site" evidence="16">
    <location>
        <position position="79"/>
    </location>
    <ligand>
        <name>Ca(2+)</name>
        <dbReference type="ChEBI" id="CHEBI:29108"/>
        <label>1</label>
    </ligand>
</feature>
<keyword evidence="8" id="KW-0560">Oxidoreductase</keyword>
<dbReference type="InterPro" id="IPR019793">
    <property type="entry name" value="Peroxidases_heam-ligand_BS"/>
</dbReference>
<evidence type="ECO:0000256" key="15">
    <source>
        <dbReference type="PIRSR" id="PIRSR600823-2"/>
    </source>
</evidence>
<dbReference type="FunFam" id="1.10.420.10:FF:000006">
    <property type="entry name" value="Peroxidase"/>
    <property type="match status" value="1"/>
</dbReference>
<keyword evidence="19" id="KW-0732">Signal</keyword>
<dbReference type="InterPro" id="IPR033905">
    <property type="entry name" value="Secretory_peroxidase"/>
</dbReference>
<evidence type="ECO:0000256" key="4">
    <source>
        <dbReference type="ARBA" id="ARBA00022559"/>
    </source>
</evidence>
<feature type="signal peptide" evidence="19">
    <location>
        <begin position="1"/>
        <end position="27"/>
    </location>
</feature>
<feature type="binding site" evidence="15">
    <location>
        <position position="175"/>
    </location>
    <ligand>
        <name>substrate</name>
    </ligand>
</feature>
<feature type="disulfide bond" evidence="18">
    <location>
        <begin position="212"/>
        <end position="244"/>
    </location>
</feature>
<evidence type="ECO:0000256" key="9">
    <source>
        <dbReference type="ARBA" id="ARBA00023004"/>
    </source>
</evidence>
<evidence type="ECO:0000256" key="16">
    <source>
        <dbReference type="PIRSR" id="PIRSR600823-3"/>
    </source>
</evidence>
<feature type="disulfide bond" evidence="18">
    <location>
        <begin position="47"/>
        <end position="127"/>
    </location>
</feature>
<feature type="chain" id="PRO_5035265764" description="Peroxidase 1" evidence="19">
    <location>
        <begin position="28"/>
        <end position="341"/>
    </location>
</feature>
<evidence type="ECO:0000256" key="6">
    <source>
        <dbReference type="ARBA" id="ARBA00022723"/>
    </source>
</evidence>
<feature type="binding site" evidence="16">
    <location>
        <position position="263"/>
    </location>
    <ligand>
        <name>Ca(2+)</name>
        <dbReference type="ChEBI" id="CHEBI:29108"/>
        <label>2</label>
    </ligand>
</feature>
<keyword evidence="22" id="KW-1185">Reference proteome</keyword>
<evidence type="ECO:0000313" key="22">
    <source>
        <dbReference type="Proteomes" id="UP000729402"/>
    </source>
</evidence>
<feature type="binding site" evidence="16">
    <location>
        <position position="88"/>
    </location>
    <ligand>
        <name>Ca(2+)</name>
        <dbReference type="ChEBI" id="CHEBI:29108"/>
        <label>1</label>
    </ligand>
</feature>
<feature type="binding site" description="axial binding residue" evidence="16">
    <location>
        <position position="205"/>
    </location>
    <ligand>
        <name>heme b</name>
        <dbReference type="ChEBI" id="CHEBI:60344"/>
    </ligand>
    <ligandPart>
        <name>Fe</name>
        <dbReference type="ChEBI" id="CHEBI:18248"/>
    </ligandPart>
</feature>
<feature type="domain" description="Plant heme peroxidase family profile" evidence="20">
    <location>
        <begin position="37"/>
        <end position="340"/>
    </location>
</feature>
<feature type="site" description="Transition state stabilizer" evidence="17">
    <location>
        <position position="74"/>
    </location>
</feature>
<dbReference type="Pfam" id="PF00141">
    <property type="entry name" value="peroxidase"/>
    <property type="match status" value="1"/>
</dbReference>
<feature type="binding site" evidence="16">
    <location>
        <position position="100"/>
    </location>
    <ligand>
        <name>Ca(2+)</name>
        <dbReference type="ChEBI" id="CHEBI:29108"/>
        <label>1</label>
    </ligand>
</feature>
<reference evidence="21" key="1">
    <citation type="journal article" date="2021" name="bioRxiv">
        <title>Whole Genome Assembly and Annotation of Northern Wild Rice, Zizania palustris L., Supports a Whole Genome Duplication in the Zizania Genus.</title>
        <authorList>
            <person name="Haas M."/>
            <person name="Kono T."/>
            <person name="Macchietto M."/>
            <person name="Millas R."/>
            <person name="McGilp L."/>
            <person name="Shao M."/>
            <person name="Duquette J."/>
            <person name="Hirsch C.N."/>
            <person name="Kimball J."/>
        </authorList>
    </citation>
    <scope>NUCLEOTIDE SEQUENCE</scope>
    <source>
        <tissue evidence="21">Fresh leaf tissue</tissue>
    </source>
</reference>
<dbReference type="AlphaFoldDB" id="A0A8J5VQC7"/>
<keyword evidence="12" id="KW-0376">Hydrogen peroxide</keyword>
<comment type="caution">
    <text evidence="21">The sequence shown here is derived from an EMBL/GenBank/DDBJ whole genome shotgun (WGS) entry which is preliminary data.</text>
</comment>
<comment type="cofactor">
    <cofactor evidence="16">
        <name>Ca(2+)</name>
        <dbReference type="ChEBI" id="CHEBI:29108"/>
    </cofactor>
    <text evidence="16">Binds 2 calcium ions per subunit.</text>
</comment>
<dbReference type="FunFam" id="1.10.520.10:FF:000001">
    <property type="entry name" value="Peroxidase"/>
    <property type="match status" value="1"/>
</dbReference>
<dbReference type="GO" id="GO:0020037">
    <property type="term" value="F:heme binding"/>
    <property type="evidence" value="ECO:0007669"/>
    <property type="project" value="InterPro"/>
</dbReference>
<dbReference type="EMBL" id="JAAALK010000284">
    <property type="protein sequence ID" value="KAG8067081.1"/>
    <property type="molecule type" value="Genomic_DNA"/>
</dbReference>
<evidence type="ECO:0000256" key="13">
    <source>
        <dbReference type="ARBA" id="ARBA00072322"/>
    </source>
</evidence>
<feature type="disulfide bond" evidence="18">
    <location>
        <begin position="133"/>
        <end position="336"/>
    </location>
</feature>
<evidence type="ECO:0000313" key="21">
    <source>
        <dbReference type="EMBL" id="KAG8067081.1"/>
    </source>
</evidence>
<dbReference type="PROSITE" id="PS00435">
    <property type="entry name" value="PEROXIDASE_1"/>
    <property type="match status" value="1"/>
</dbReference>
<evidence type="ECO:0000256" key="19">
    <source>
        <dbReference type="SAM" id="SignalP"/>
    </source>
</evidence>
<feature type="binding site" evidence="16">
    <location>
        <position position="84"/>
    </location>
    <ligand>
        <name>Ca(2+)</name>
        <dbReference type="ChEBI" id="CHEBI:29108"/>
        <label>1</label>
    </ligand>
</feature>
<name>A0A8J5VQC7_ZIZPA</name>
<dbReference type="Proteomes" id="UP000729402">
    <property type="component" value="Unassembled WGS sequence"/>
</dbReference>
<evidence type="ECO:0000256" key="1">
    <source>
        <dbReference type="ARBA" id="ARBA00000189"/>
    </source>
</evidence>
<keyword evidence="11" id="KW-0325">Glycoprotein</keyword>
<dbReference type="GO" id="GO:0140825">
    <property type="term" value="F:lactoperoxidase activity"/>
    <property type="evidence" value="ECO:0007669"/>
    <property type="project" value="UniProtKB-EC"/>
</dbReference>
<evidence type="ECO:0000256" key="11">
    <source>
        <dbReference type="ARBA" id="ARBA00023180"/>
    </source>
</evidence>
<evidence type="ECO:0000256" key="14">
    <source>
        <dbReference type="PIRSR" id="PIRSR600823-1"/>
    </source>
</evidence>
<accession>A0A8J5VQC7</accession>
<evidence type="ECO:0000256" key="3">
    <source>
        <dbReference type="ARBA" id="ARBA00012313"/>
    </source>
</evidence>
<dbReference type="PANTHER" id="PTHR31517:SF84">
    <property type="entry name" value="PEROXIDASE"/>
    <property type="match status" value="1"/>
</dbReference>
<organism evidence="21 22">
    <name type="scientific">Zizania palustris</name>
    <name type="common">Northern wild rice</name>
    <dbReference type="NCBI Taxonomy" id="103762"/>
    <lineage>
        <taxon>Eukaryota</taxon>
        <taxon>Viridiplantae</taxon>
        <taxon>Streptophyta</taxon>
        <taxon>Embryophyta</taxon>
        <taxon>Tracheophyta</taxon>
        <taxon>Spermatophyta</taxon>
        <taxon>Magnoliopsida</taxon>
        <taxon>Liliopsida</taxon>
        <taxon>Poales</taxon>
        <taxon>Poaceae</taxon>
        <taxon>BOP clade</taxon>
        <taxon>Oryzoideae</taxon>
        <taxon>Oryzeae</taxon>
        <taxon>Zizaniinae</taxon>
        <taxon>Zizania</taxon>
    </lineage>
</organism>
<dbReference type="PANTHER" id="PTHR31517">
    <property type="match status" value="1"/>
</dbReference>
<protein>
    <recommendedName>
        <fullName evidence="13">Peroxidase 1</fullName>
        <ecNumber evidence="3">1.11.1.7</ecNumber>
    </recommendedName>
</protein>
<evidence type="ECO:0000259" key="20">
    <source>
        <dbReference type="PROSITE" id="PS50873"/>
    </source>
</evidence>
<keyword evidence="4" id="KW-0575">Peroxidase</keyword>
<dbReference type="OrthoDB" id="2113341at2759"/>
<keyword evidence="5" id="KW-0349">Heme</keyword>